<proteinExistence type="predicted"/>
<dbReference type="Proteomes" id="UP000076842">
    <property type="component" value="Unassembled WGS sequence"/>
</dbReference>
<name>A0A165I6S2_9BASI</name>
<evidence type="ECO:0000313" key="3">
    <source>
        <dbReference type="EMBL" id="KZT60200.1"/>
    </source>
</evidence>
<evidence type="ECO:0000313" key="4">
    <source>
        <dbReference type="Proteomes" id="UP000076842"/>
    </source>
</evidence>
<feature type="transmembrane region" description="Helical" evidence="2">
    <location>
        <begin position="138"/>
        <end position="159"/>
    </location>
</feature>
<sequence length="267" mass="28567">MPVLDLLDATHSPRTPAPAATLPLPATSPLAHSHPTQHQQQAMGRPHLSLPPTLLDSLFHTLRLTLGARTDLSRALVSSVLFLTLFLALLLAPLAPSPAVGIPLALHGAGTWALLMVLEWEGPSYSHGTRVGRLPQYLLGLTNLFAGLALLRLAVHGLMVCTVWRGDWATAAGQNYPMYSLRSGAGCALTVGLALMHWHVARKSLRKGAGIPHQPAPLGPPRRLSRCGVRAGRPRPPALRRVSSVATLPPYSAPSTPREPPPPPYYE</sequence>
<dbReference type="OrthoDB" id="10532454at2759"/>
<keyword evidence="2" id="KW-0812">Transmembrane</keyword>
<evidence type="ECO:0000256" key="1">
    <source>
        <dbReference type="SAM" id="MobiDB-lite"/>
    </source>
</evidence>
<reference evidence="3 4" key="1">
    <citation type="journal article" date="2016" name="Mol. Biol. Evol.">
        <title>Comparative Genomics of Early-Diverging Mushroom-Forming Fungi Provides Insights into the Origins of Lignocellulose Decay Capabilities.</title>
        <authorList>
            <person name="Nagy L.G."/>
            <person name="Riley R."/>
            <person name="Tritt A."/>
            <person name="Adam C."/>
            <person name="Daum C."/>
            <person name="Floudas D."/>
            <person name="Sun H."/>
            <person name="Yadav J.S."/>
            <person name="Pangilinan J."/>
            <person name="Larsson K.H."/>
            <person name="Matsuura K."/>
            <person name="Barry K."/>
            <person name="Labutti K."/>
            <person name="Kuo R."/>
            <person name="Ohm R.A."/>
            <person name="Bhattacharya S.S."/>
            <person name="Shirouzu T."/>
            <person name="Yoshinaga Y."/>
            <person name="Martin F.M."/>
            <person name="Grigoriev I.V."/>
            <person name="Hibbett D.S."/>
        </authorList>
    </citation>
    <scope>NUCLEOTIDE SEQUENCE [LARGE SCALE GENOMIC DNA]</scope>
    <source>
        <strain evidence="3 4">HHB12733</strain>
    </source>
</reference>
<evidence type="ECO:0000256" key="2">
    <source>
        <dbReference type="SAM" id="Phobius"/>
    </source>
</evidence>
<gene>
    <name evidence="3" type="ORF">CALCODRAFT_507034</name>
</gene>
<dbReference type="InParanoid" id="A0A165I6S2"/>
<feature type="compositionally biased region" description="Pro residues" evidence="1">
    <location>
        <begin position="257"/>
        <end position="267"/>
    </location>
</feature>
<keyword evidence="4" id="KW-1185">Reference proteome</keyword>
<feature type="region of interest" description="Disordered" evidence="1">
    <location>
        <begin position="1"/>
        <end position="46"/>
    </location>
</feature>
<dbReference type="AlphaFoldDB" id="A0A165I6S2"/>
<dbReference type="EMBL" id="KV423933">
    <property type="protein sequence ID" value="KZT60200.1"/>
    <property type="molecule type" value="Genomic_DNA"/>
</dbReference>
<accession>A0A165I6S2</accession>
<feature type="transmembrane region" description="Helical" evidence="2">
    <location>
        <begin position="179"/>
        <end position="198"/>
    </location>
</feature>
<feature type="compositionally biased region" description="Low complexity" evidence="1">
    <location>
        <begin position="17"/>
        <end position="31"/>
    </location>
</feature>
<feature type="transmembrane region" description="Helical" evidence="2">
    <location>
        <begin position="100"/>
        <end position="118"/>
    </location>
</feature>
<protein>
    <submittedName>
        <fullName evidence="3">Uncharacterized protein</fullName>
    </submittedName>
</protein>
<keyword evidence="2" id="KW-1133">Transmembrane helix</keyword>
<organism evidence="3 4">
    <name type="scientific">Calocera cornea HHB12733</name>
    <dbReference type="NCBI Taxonomy" id="1353952"/>
    <lineage>
        <taxon>Eukaryota</taxon>
        <taxon>Fungi</taxon>
        <taxon>Dikarya</taxon>
        <taxon>Basidiomycota</taxon>
        <taxon>Agaricomycotina</taxon>
        <taxon>Dacrymycetes</taxon>
        <taxon>Dacrymycetales</taxon>
        <taxon>Dacrymycetaceae</taxon>
        <taxon>Calocera</taxon>
    </lineage>
</organism>
<feature type="transmembrane region" description="Helical" evidence="2">
    <location>
        <begin position="72"/>
        <end position="94"/>
    </location>
</feature>
<keyword evidence="2" id="KW-0472">Membrane</keyword>
<feature type="region of interest" description="Disordered" evidence="1">
    <location>
        <begin position="209"/>
        <end position="267"/>
    </location>
</feature>